<dbReference type="EC" id="2.1.1.63" evidence="9"/>
<dbReference type="NCBIfam" id="TIGR00589">
    <property type="entry name" value="ogt"/>
    <property type="match status" value="1"/>
</dbReference>
<organism evidence="12 13">
    <name type="scientific">Cloacibacillus porcorum</name>
    <dbReference type="NCBI Taxonomy" id="1197717"/>
    <lineage>
        <taxon>Bacteria</taxon>
        <taxon>Thermotogati</taxon>
        <taxon>Synergistota</taxon>
        <taxon>Synergistia</taxon>
        <taxon>Synergistales</taxon>
        <taxon>Synergistaceae</taxon>
        <taxon>Cloacibacillus</taxon>
    </lineage>
</organism>
<dbReference type="Gene3D" id="3.30.160.70">
    <property type="entry name" value="Methylated DNA-protein cysteine methyltransferase domain"/>
    <property type="match status" value="1"/>
</dbReference>
<dbReference type="SUPFAM" id="SSF53155">
    <property type="entry name" value="Methylated DNA-protein cysteine methyltransferase domain"/>
    <property type="match status" value="1"/>
</dbReference>
<dbReference type="Proteomes" id="UP000093044">
    <property type="component" value="Chromosome"/>
</dbReference>
<dbReference type="SUPFAM" id="SSF46767">
    <property type="entry name" value="Methylated DNA-protein cysteine methyltransferase, C-terminal domain"/>
    <property type="match status" value="1"/>
</dbReference>
<dbReference type="InterPro" id="IPR023546">
    <property type="entry name" value="MGMT"/>
</dbReference>
<dbReference type="FunFam" id="1.10.10.10:FF:000214">
    <property type="entry name" value="Methylated-DNA--protein-cysteine methyltransferase"/>
    <property type="match status" value="1"/>
</dbReference>
<dbReference type="InterPro" id="IPR036631">
    <property type="entry name" value="MGMT_N_sf"/>
</dbReference>
<evidence type="ECO:0000256" key="2">
    <source>
        <dbReference type="ARBA" id="ARBA00008711"/>
    </source>
</evidence>
<dbReference type="GO" id="GO:0005737">
    <property type="term" value="C:cytoplasm"/>
    <property type="evidence" value="ECO:0007669"/>
    <property type="project" value="UniProtKB-SubCell"/>
</dbReference>
<evidence type="ECO:0000256" key="9">
    <source>
        <dbReference type="HAMAP-Rule" id="MF_00772"/>
    </source>
</evidence>
<proteinExistence type="inferred from homology"/>
<evidence type="ECO:0000256" key="8">
    <source>
        <dbReference type="ARBA" id="ARBA00049348"/>
    </source>
</evidence>
<evidence type="ECO:0000256" key="1">
    <source>
        <dbReference type="ARBA" id="ARBA00001286"/>
    </source>
</evidence>
<dbReference type="OrthoDB" id="9802228at2"/>
<comment type="catalytic activity">
    <reaction evidence="8 9">
        <text>a 6-O-methyl-2'-deoxyguanosine in DNA + L-cysteinyl-[protein] = S-methyl-L-cysteinyl-[protein] + a 2'-deoxyguanosine in DNA</text>
        <dbReference type="Rhea" id="RHEA:24000"/>
        <dbReference type="Rhea" id="RHEA-COMP:10131"/>
        <dbReference type="Rhea" id="RHEA-COMP:10132"/>
        <dbReference type="Rhea" id="RHEA-COMP:11367"/>
        <dbReference type="Rhea" id="RHEA-COMP:11368"/>
        <dbReference type="ChEBI" id="CHEBI:29950"/>
        <dbReference type="ChEBI" id="CHEBI:82612"/>
        <dbReference type="ChEBI" id="CHEBI:85445"/>
        <dbReference type="ChEBI" id="CHEBI:85448"/>
        <dbReference type="EC" id="2.1.1.63"/>
    </reaction>
</comment>
<dbReference type="PANTHER" id="PTHR10815:SF5">
    <property type="entry name" value="METHYLATED-DNA--PROTEIN-CYSTEINE METHYLTRANSFERASE"/>
    <property type="match status" value="1"/>
</dbReference>
<dbReference type="KEGG" id="cpor:BED41_00820"/>
<dbReference type="STRING" id="1197717.BED41_00820"/>
<keyword evidence="6 9" id="KW-0227">DNA damage</keyword>
<dbReference type="CDD" id="cd06445">
    <property type="entry name" value="ATase"/>
    <property type="match status" value="1"/>
</dbReference>
<comment type="function">
    <text evidence="9">Involved in the cellular defense against the biological effects of O6-methylguanine (O6-MeG) and O4-methylthymine (O4-MeT) in DNA. Repairs the methylated nucleobase in DNA by stoichiometrically transferring the methyl group to a cysteine residue in the enzyme. This is a suicide reaction: the enzyme is irreversibly inactivated.</text>
</comment>
<dbReference type="InterPro" id="IPR014048">
    <property type="entry name" value="MethylDNA_cys_MeTrfase_DNA-bd"/>
</dbReference>
<dbReference type="InterPro" id="IPR036388">
    <property type="entry name" value="WH-like_DNA-bd_sf"/>
</dbReference>
<dbReference type="InterPro" id="IPR001497">
    <property type="entry name" value="MethylDNA_cys_MeTrfase_AS"/>
</dbReference>
<evidence type="ECO:0000256" key="4">
    <source>
        <dbReference type="ARBA" id="ARBA00022603"/>
    </source>
</evidence>
<dbReference type="PANTHER" id="PTHR10815">
    <property type="entry name" value="METHYLATED-DNA--PROTEIN-CYSTEINE METHYLTRANSFERASE"/>
    <property type="match status" value="1"/>
</dbReference>
<keyword evidence="7 9" id="KW-0234">DNA repair</keyword>
<comment type="miscellaneous">
    <text evidence="9">This enzyme catalyzes only one turnover and therefore is not strictly catalytic. According to one definition, an enzyme is a biocatalyst that acts repeatedly and over many reaction cycles.</text>
</comment>
<dbReference type="Pfam" id="PF02870">
    <property type="entry name" value="Methyltransf_1N"/>
    <property type="match status" value="1"/>
</dbReference>
<comment type="subcellular location">
    <subcellularLocation>
        <location evidence="9">Cytoplasm</location>
    </subcellularLocation>
</comment>
<evidence type="ECO:0000313" key="13">
    <source>
        <dbReference type="Proteomes" id="UP000093044"/>
    </source>
</evidence>
<evidence type="ECO:0000256" key="7">
    <source>
        <dbReference type="ARBA" id="ARBA00023204"/>
    </source>
</evidence>
<evidence type="ECO:0000256" key="6">
    <source>
        <dbReference type="ARBA" id="ARBA00022763"/>
    </source>
</evidence>
<dbReference type="GO" id="GO:0006307">
    <property type="term" value="P:DNA alkylation repair"/>
    <property type="evidence" value="ECO:0007669"/>
    <property type="project" value="UniProtKB-UniRule"/>
</dbReference>
<dbReference type="GO" id="GO:0003908">
    <property type="term" value="F:methylated-DNA-[protein]-cysteine S-methyltransferase activity"/>
    <property type="evidence" value="ECO:0007669"/>
    <property type="project" value="UniProtKB-UniRule"/>
</dbReference>
<dbReference type="InterPro" id="IPR008332">
    <property type="entry name" value="MethylG_MeTrfase_N"/>
</dbReference>
<keyword evidence="5 9" id="KW-0808">Transferase</keyword>
<evidence type="ECO:0000256" key="3">
    <source>
        <dbReference type="ARBA" id="ARBA00022490"/>
    </source>
</evidence>
<dbReference type="EMBL" id="CP016757">
    <property type="protein sequence ID" value="ANZ43771.1"/>
    <property type="molecule type" value="Genomic_DNA"/>
</dbReference>
<comment type="catalytic activity">
    <reaction evidence="1 9">
        <text>a 4-O-methyl-thymidine in DNA + L-cysteinyl-[protein] = a thymidine in DNA + S-methyl-L-cysteinyl-[protein]</text>
        <dbReference type="Rhea" id="RHEA:53428"/>
        <dbReference type="Rhea" id="RHEA-COMP:10131"/>
        <dbReference type="Rhea" id="RHEA-COMP:10132"/>
        <dbReference type="Rhea" id="RHEA-COMP:13555"/>
        <dbReference type="Rhea" id="RHEA-COMP:13556"/>
        <dbReference type="ChEBI" id="CHEBI:29950"/>
        <dbReference type="ChEBI" id="CHEBI:82612"/>
        <dbReference type="ChEBI" id="CHEBI:137386"/>
        <dbReference type="ChEBI" id="CHEBI:137387"/>
        <dbReference type="EC" id="2.1.1.63"/>
    </reaction>
</comment>
<dbReference type="Pfam" id="PF01035">
    <property type="entry name" value="DNA_binding_1"/>
    <property type="match status" value="1"/>
</dbReference>
<comment type="similarity">
    <text evidence="2 9">Belongs to the MGMT family.</text>
</comment>
<evidence type="ECO:0000256" key="5">
    <source>
        <dbReference type="ARBA" id="ARBA00022679"/>
    </source>
</evidence>
<dbReference type="GO" id="GO:0032259">
    <property type="term" value="P:methylation"/>
    <property type="evidence" value="ECO:0007669"/>
    <property type="project" value="UniProtKB-KW"/>
</dbReference>
<dbReference type="PROSITE" id="PS00374">
    <property type="entry name" value="MGMT"/>
    <property type="match status" value="1"/>
</dbReference>
<evidence type="ECO:0000259" key="10">
    <source>
        <dbReference type="Pfam" id="PF01035"/>
    </source>
</evidence>
<protein>
    <recommendedName>
        <fullName evidence="9">Methylated-DNA--protein-cysteine methyltransferase</fullName>
        <ecNumber evidence="9">2.1.1.63</ecNumber>
    </recommendedName>
    <alternativeName>
        <fullName evidence="9">6-O-methylguanine-DNA methyltransferase</fullName>
        <shortName evidence="9">MGMT</shortName>
    </alternativeName>
    <alternativeName>
        <fullName evidence="9">O-6-methylguanine-DNA-alkyltransferase</fullName>
    </alternativeName>
</protein>
<keyword evidence="3 9" id="KW-0963">Cytoplasm</keyword>
<accession>A0A1B2I1C1</accession>
<keyword evidence="13" id="KW-1185">Reference proteome</keyword>
<reference evidence="12" key="1">
    <citation type="submission" date="2016-08" db="EMBL/GenBank/DDBJ databases">
        <title>Complete genome of Cloacibacillus porcorum.</title>
        <authorList>
            <person name="Looft T."/>
            <person name="Bayles D.O."/>
            <person name="Alt D.P."/>
        </authorList>
    </citation>
    <scope>NUCLEOTIDE SEQUENCE [LARGE SCALE GENOMIC DNA]</scope>
    <source>
        <strain evidence="12">CL-84</strain>
    </source>
</reference>
<keyword evidence="4 9" id="KW-0489">Methyltransferase</keyword>
<name>A0A1B2I1C1_9BACT</name>
<feature type="domain" description="Methylated-DNA-[protein]-cysteine S-methyltransferase DNA binding" evidence="10">
    <location>
        <begin position="76"/>
        <end position="155"/>
    </location>
</feature>
<dbReference type="GeneID" id="83056393"/>
<feature type="domain" description="Methylguanine DNA methyltransferase ribonuclease-like" evidence="11">
    <location>
        <begin position="12"/>
        <end position="72"/>
    </location>
</feature>
<gene>
    <name evidence="12" type="ORF">BED41_00820</name>
</gene>
<dbReference type="Gene3D" id="1.10.10.10">
    <property type="entry name" value="Winged helix-like DNA-binding domain superfamily/Winged helix DNA-binding domain"/>
    <property type="match status" value="1"/>
</dbReference>
<dbReference type="RefSeq" id="WP_066741845.1">
    <property type="nucleotide sequence ID" value="NZ_CAUFKJ010000020.1"/>
</dbReference>
<evidence type="ECO:0000259" key="11">
    <source>
        <dbReference type="Pfam" id="PF02870"/>
    </source>
</evidence>
<feature type="active site" description="Nucleophile; methyl group acceptor" evidence="9">
    <location>
        <position position="127"/>
    </location>
</feature>
<dbReference type="HAMAP" id="MF_00772">
    <property type="entry name" value="OGT"/>
    <property type="match status" value="1"/>
</dbReference>
<dbReference type="InterPro" id="IPR036217">
    <property type="entry name" value="MethylDNA_cys_MeTrfase_DNAb"/>
</dbReference>
<dbReference type="AlphaFoldDB" id="A0A1B2I1C1"/>
<sequence>MKNFAKCYFDIVGKLTIGEEDGKLTDLHFETSGTYPRGDLNMNETPLLTETGRQLGEYFEGKRKCFELPLAPKGTPFQMRCWEALQKIPYGATVTYGDIARAVGSPKGFRAVGLANNRNPIAIIIPCHRVIGANGKLVGFGGGLDVKSNLLLHEAQYVNRRL</sequence>
<evidence type="ECO:0000313" key="12">
    <source>
        <dbReference type="EMBL" id="ANZ43771.1"/>
    </source>
</evidence>